<evidence type="ECO:0000313" key="11">
    <source>
        <dbReference type="Proteomes" id="UP000245086"/>
    </source>
</evidence>
<dbReference type="InterPro" id="IPR020814">
    <property type="entry name" value="Ribosomal_S6_plastid/chlpt"/>
</dbReference>
<dbReference type="Gene3D" id="3.30.70.60">
    <property type="match status" value="1"/>
</dbReference>
<keyword evidence="11" id="KW-1185">Reference proteome</keyword>
<dbReference type="PANTHER" id="PTHR21011">
    <property type="entry name" value="MITOCHONDRIAL 28S RIBOSOMAL PROTEIN S6"/>
    <property type="match status" value="1"/>
</dbReference>
<organism evidence="10 11">
    <name type="scientific">Candidatus Phycosocius bacilliformis</name>
    <dbReference type="NCBI Taxonomy" id="1445552"/>
    <lineage>
        <taxon>Bacteria</taxon>
        <taxon>Pseudomonadati</taxon>
        <taxon>Pseudomonadota</taxon>
        <taxon>Alphaproteobacteria</taxon>
        <taxon>Caulobacterales</taxon>
        <taxon>Caulobacterales incertae sedis</taxon>
        <taxon>Candidatus Phycosocius</taxon>
    </lineage>
</organism>
<evidence type="ECO:0000256" key="1">
    <source>
        <dbReference type="ARBA" id="ARBA00009512"/>
    </source>
</evidence>
<dbReference type="SUPFAM" id="SSF54995">
    <property type="entry name" value="Ribosomal protein S6"/>
    <property type="match status" value="1"/>
</dbReference>
<dbReference type="GO" id="GO:0070181">
    <property type="term" value="F:small ribosomal subunit rRNA binding"/>
    <property type="evidence" value="ECO:0007669"/>
    <property type="project" value="TreeGrafter"/>
</dbReference>
<accession>A0A2P2E8G5</accession>
<dbReference type="NCBIfam" id="TIGR00166">
    <property type="entry name" value="S6"/>
    <property type="match status" value="1"/>
</dbReference>
<dbReference type="InterPro" id="IPR014717">
    <property type="entry name" value="Transl_elong_EF1B/ribsomal_bS6"/>
</dbReference>
<comment type="similarity">
    <text evidence="1 8">Belongs to the bacterial ribosomal protein bS6 family.</text>
</comment>
<proteinExistence type="inferred from homology"/>
<feature type="region of interest" description="Disordered" evidence="9">
    <location>
        <begin position="102"/>
        <end position="125"/>
    </location>
</feature>
<dbReference type="AlphaFoldDB" id="A0A2P2E8G5"/>
<evidence type="ECO:0000256" key="2">
    <source>
        <dbReference type="ARBA" id="ARBA00022730"/>
    </source>
</evidence>
<dbReference type="PANTHER" id="PTHR21011:SF1">
    <property type="entry name" value="SMALL RIBOSOMAL SUBUNIT PROTEIN BS6M"/>
    <property type="match status" value="1"/>
</dbReference>
<evidence type="ECO:0000256" key="9">
    <source>
        <dbReference type="SAM" id="MobiDB-lite"/>
    </source>
</evidence>
<dbReference type="Pfam" id="PF01250">
    <property type="entry name" value="Ribosomal_S6"/>
    <property type="match status" value="1"/>
</dbReference>
<comment type="caution">
    <text evidence="10">The sequence shown here is derived from an EMBL/GenBank/DDBJ whole genome shotgun (WGS) entry which is preliminary data.</text>
</comment>
<comment type="function">
    <text evidence="6 8">Binds together with bS18 to 16S ribosomal RNA.</text>
</comment>
<dbReference type="GO" id="GO:0006412">
    <property type="term" value="P:translation"/>
    <property type="evidence" value="ECO:0007669"/>
    <property type="project" value="UniProtKB-UniRule"/>
</dbReference>
<evidence type="ECO:0000256" key="5">
    <source>
        <dbReference type="ARBA" id="ARBA00023274"/>
    </source>
</evidence>
<reference evidence="10 11" key="1">
    <citation type="journal article" date="2018" name="Genome Announc.">
        <title>Draft Genome Sequence of "Candidatus Phycosocius bacilliformis," an Alphaproteobacterial Ectosymbiont of the Hydrocarbon-Producing Green Alga Botryococcus braunii.</title>
        <authorList>
            <person name="Tanabe Y."/>
            <person name="Yamaguchi H."/>
            <person name="Watanabe M.M."/>
        </authorList>
    </citation>
    <scope>NUCLEOTIDE SEQUENCE [LARGE SCALE GENOMIC DNA]</scope>
    <source>
        <strain evidence="10 11">BOTRYCO-2</strain>
    </source>
</reference>
<evidence type="ECO:0000256" key="4">
    <source>
        <dbReference type="ARBA" id="ARBA00022980"/>
    </source>
</evidence>
<evidence type="ECO:0000256" key="3">
    <source>
        <dbReference type="ARBA" id="ARBA00022884"/>
    </source>
</evidence>
<dbReference type="GO" id="GO:0003735">
    <property type="term" value="F:structural constituent of ribosome"/>
    <property type="evidence" value="ECO:0007669"/>
    <property type="project" value="InterPro"/>
</dbReference>
<protein>
    <recommendedName>
        <fullName evidence="7 8">Small ribosomal subunit protein bS6</fullName>
    </recommendedName>
</protein>
<evidence type="ECO:0000256" key="8">
    <source>
        <dbReference type="HAMAP-Rule" id="MF_00360"/>
    </source>
</evidence>
<dbReference type="InterPro" id="IPR035980">
    <property type="entry name" value="Ribosomal_bS6_sf"/>
</dbReference>
<dbReference type="PROSITE" id="PS01048">
    <property type="entry name" value="RIBOSOMAL_S6"/>
    <property type="match status" value="1"/>
</dbReference>
<feature type="compositionally biased region" description="Basic and acidic residues" evidence="9">
    <location>
        <begin position="105"/>
        <end position="118"/>
    </location>
</feature>
<gene>
    <name evidence="8 10" type="primary">rpsF</name>
    <name evidence="10" type="ORF">PbB2_00989</name>
</gene>
<dbReference type="RefSeq" id="WP_108984177.1">
    <property type="nucleotide sequence ID" value="NZ_BFBR01000002.1"/>
</dbReference>
<dbReference type="InterPro" id="IPR000529">
    <property type="entry name" value="Ribosomal_bS6"/>
</dbReference>
<evidence type="ECO:0000256" key="7">
    <source>
        <dbReference type="ARBA" id="ARBA00035294"/>
    </source>
</evidence>
<dbReference type="HAMAP" id="MF_00360">
    <property type="entry name" value="Ribosomal_bS6"/>
    <property type="match status" value="1"/>
</dbReference>
<dbReference type="GO" id="GO:0022627">
    <property type="term" value="C:cytosolic small ribosomal subunit"/>
    <property type="evidence" value="ECO:0007669"/>
    <property type="project" value="TreeGrafter"/>
</dbReference>
<dbReference type="OrthoDB" id="9812702at2"/>
<name>A0A2P2E8G5_9PROT</name>
<dbReference type="CDD" id="cd00473">
    <property type="entry name" value="bS6"/>
    <property type="match status" value="1"/>
</dbReference>
<dbReference type="InterPro" id="IPR020815">
    <property type="entry name" value="Ribosomal_bS6_CS"/>
</dbReference>
<sequence length="125" mass="14441">MPFYEHVIISRPDISPQQVDELVEGITALITEKGGKVGKVEYWGLRNLAYRINKTRKGHYSLINIDAPATAVHEMERLQRINENVMRYMTIAVDELDEGPSPILARRERDEKKQRARTEANGMEY</sequence>
<keyword evidence="3 8" id="KW-0694">RNA-binding</keyword>
<keyword evidence="5 8" id="KW-0687">Ribonucleoprotein</keyword>
<keyword evidence="4 8" id="KW-0689">Ribosomal protein</keyword>
<keyword evidence="2 8" id="KW-0699">rRNA-binding</keyword>
<dbReference type="Proteomes" id="UP000245086">
    <property type="component" value="Unassembled WGS sequence"/>
</dbReference>
<evidence type="ECO:0000313" key="10">
    <source>
        <dbReference type="EMBL" id="GBF57324.1"/>
    </source>
</evidence>
<evidence type="ECO:0000256" key="6">
    <source>
        <dbReference type="ARBA" id="ARBA00035104"/>
    </source>
</evidence>
<dbReference type="EMBL" id="BFBR01000002">
    <property type="protein sequence ID" value="GBF57324.1"/>
    <property type="molecule type" value="Genomic_DNA"/>
</dbReference>